<keyword evidence="3" id="KW-1185">Reference proteome</keyword>
<reference evidence="2" key="2">
    <citation type="submission" date="2021-08" db="EMBL/GenBank/DDBJ databases">
        <authorList>
            <person name="Tani A."/>
            <person name="Ola A."/>
            <person name="Ogura Y."/>
            <person name="Katsura K."/>
            <person name="Hayashi T."/>
        </authorList>
    </citation>
    <scope>NUCLEOTIDE SEQUENCE</scope>
    <source>
        <strain evidence="2">DSM 19015</strain>
    </source>
</reference>
<dbReference type="SUPFAM" id="SSF158544">
    <property type="entry name" value="GspK insert domain-like"/>
    <property type="match status" value="1"/>
</dbReference>
<proteinExistence type="predicted"/>
<comment type="caution">
    <text evidence="2">The sequence shown here is derived from an EMBL/GenBank/DDBJ whole genome shotgun (WGS) entry which is preliminary data.</text>
</comment>
<dbReference type="Proteomes" id="UP001055125">
    <property type="component" value="Unassembled WGS sequence"/>
</dbReference>
<evidence type="ECO:0000313" key="2">
    <source>
        <dbReference type="EMBL" id="GJD96627.1"/>
    </source>
</evidence>
<evidence type="ECO:0000256" key="1">
    <source>
        <dbReference type="SAM" id="Phobius"/>
    </source>
</evidence>
<dbReference type="InterPro" id="IPR038072">
    <property type="entry name" value="GspK_central_sf"/>
</dbReference>
<protein>
    <recommendedName>
        <fullName evidence="4">General secretion pathway protein GspK</fullName>
    </recommendedName>
</protein>
<keyword evidence="1" id="KW-1133">Transmembrane helix</keyword>
<keyword evidence="1" id="KW-0812">Transmembrane</keyword>
<keyword evidence="1" id="KW-0472">Membrane</keyword>
<name>A0ABQ4S4E2_9HYPH</name>
<reference evidence="2" key="1">
    <citation type="journal article" date="2021" name="Front. Microbiol.">
        <title>Comprehensive Comparative Genomics and Phenotyping of Methylobacterium Species.</title>
        <authorList>
            <person name="Alessa O."/>
            <person name="Ogura Y."/>
            <person name="Fujitani Y."/>
            <person name="Takami H."/>
            <person name="Hayashi T."/>
            <person name="Sahin N."/>
            <person name="Tani A."/>
        </authorList>
    </citation>
    <scope>NUCLEOTIDE SEQUENCE</scope>
    <source>
        <strain evidence="2">DSM 19015</strain>
    </source>
</reference>
<evidence type="ECO:0008006" key="4">
    <source>
        <dbReference type="Google" id="ProtNLM"/>
    </source>
</evidence>
<organism evidence="2 3">
    <name type="scientific">Methylobacterium iners</name>
    <dbReference type="NCBI Taxonomy" id="418707"/>
    <lineage>
        <taxon>Bacteria</taxon>
        <taxon>Pseudomonadati</taxon>
        <taxon>Pseudomonadota</taxon>
        <taxon>Alphaproteobacteria</taxon>
        <taxon>Hyphomicrobiales</taxon>
        <taxon>Methylobacteriaceae</taxon>
        <taxon>Methylobacterium</taxon>
    </lineage>
</organism>
<dbReference type="PANTHER" id="PTHR38831:SF2">
    <property type="entry name" value="TYPE II SECRETION SYSTEM PROTEIN K"/>
    <property type="match status" value="1"/>
</dbReference>
<evidence type="ECO:0000313" key="3">
    <source>
        <dbReference type="Proteomes" id="UP001055125"/>
    </source>
</evidence>
<feature type="transmembrane region" description="Helical" evidence="1">
    <location>
        <begin position="24"/>
        <end position="47"/>
    </location>
</feature>
<dbReference type="PANTHER" id="PTHR38831">
    <property type="entry name" value="TYPE II SECRETION SYSTEM PROTEIN K"/>
    <property type="match status" value="1"/>
</dbReference>
<gene>
    <name evidence="2" type="ORF">OCOJLMKI_3850</name>
</gene>
<accession>A0ABQ4S4E2</accession>
<dbReference type="InterPro" id="IPR005628">
    <property type="entry name" value="GspK"/>
</dbReference>
<dbReference type="EMBL" id="BPQP01000065">
    <property type="protein sequence ID" value="GJD96627.1"/>
    <property type="molecule type" value="Genomic_DNA"/>
</dbReference>
<sequence>MRPSLTQPPRAGHADMRGGRRDGFVLVAVLGIMALLLSLTGGTALLVRSALVGVRSTADDLRLEGLLRAGIDVAAYELFDLKLPVSRIREQRITLDSGVIIVTAEDESGRIDLNWSDPILLAGAYQAAGLTSLKPDEFAARVVQWRDRYEDKPPPNVDPARINLAAKPVGRGKDGFRKVAELRWLAGVSEDDVAAIAPLLTVENVQGRVNALEASTAVLMALPEMTPSLAARILALRNSPSATVADQLKALLPKQHTLLTTVRGAAFRVRVTAISVGSATRSVVVTLTRAPTREAPYYVTAWQR</sequence>